<evidence type="ECO:0000313" key="3">
    <source>
        <dbReference type="Proteomes" id="UP000559256"/>
    </source>
</evidence>
<protein>
    <submittedName>
        <fullName evidence="2">Uncharacterized protein</fullName>
    </submittedName>
</protein>
<dbReference type="EMBL" id="JAACJM010000039">
    <property type="protein sequence ID" value="KAF5361672.1"/>
    <property type="molecule type" value="Genomic_DNA"/>
</dbReference>
<accession>A0A8H5LLJ7</accession>
<feature type="compositionally biased region" description="Basic residues" evidence="1">
    <location>
        <begin position="410"/>
        <end position="419"/>
    </location>
</feature>
<reference evidence="2 3" key="1">
    <citation type="journal article" date="2020" name="ISME J.">
        <title>Uncovering the hidden diversity of litter-decomposition mechanisms in mushroom-forming fungi.</title>
        <authorList>
            <person name="Floudas D."/>
            <person name="Bentzer J."/>
            <person name="Ahren D."/>
            <person name="Johansson T."/>
            <person name="Persson P."/>
            <person name="Tunlid A."/>
        </authorList>
    </citation>
    <scope>NUCLEOTIDE SEQUENCE [LARGE SCALE GENOMIC DNA]</scope>
    <source>
        <strain evidence="2 3">CBS 291.85</strain>
    </source>
</reference>
<dbReference type="OrthoDB" id="3357224at2759"/>
<gene>
    <name evidence="2" type="ORF">D9758_007366</name>
</gene>
<dbReference type="Gene3D" id="1.10.287.1490">
    <property type="match status" value="1"/>
</dbReference>
<feature type="region of interest" description="Disordered" evidence="1">
    <location>
        <begin position="42"/>
        <end position="129"/>
    </location>
</feature>
<dbReference type="Proteomes" id="UP000559256">
    <property type="component" value="Unassembled WGS sequence"/>
</dbReference>
<feature type="compositionally biased region" description="Polar residues" evidence="1">
    <location>
        <begin position="1410"/>
        <end position="1435"/>
    </location>
</feature>
<feature type="compositionally biased region" description="Low complexity" evidence="1">
    <location>
        <begin position="631"/>
        <end position="646"/>
    </location>
</feature>
<dbReference type="PANTHER" id="PTHR34491:SF156">
    <property type="entry name" value="KINESIN MOTOR DOMAIN-CONTAINING PROTEIN"/>
    <property type="match status" value="1"/>
</dbReference>
<feature type="compositionally biased region" description="Basic and acidic residues" evidence="1">
    <location>
        <begin position="162"/>
        <end position="177"/>
    </location>
</feature>
<keyword evidence="3" id="KW-1185">Reference proteome</keyword>
<feature type="compositionally biased region" description="Basic and acidic residues" evidence="1">
    <location>
        <begin position="55"/>
        <end position="87"/>
    </location>
</feature>
<sequence>MTTTYFPLTQNNLYDFTYPLGVRFMPPYTFVHPNQFTTISHTQQQSIGEWSNPSDEERARQHRAEQRQRRRMVRESRTPHYDSEQPRKIPPFPRPPENTAVLPPSRRGYHNDRDEYISNPSDEEGGGRDVLGLDVDYWAITNAMNRTPSMSSTRPLPQLPSHSREPSGQHSVHDPAHAHSRHPSANGTMGDIALPSLPAPAATAATTTLNPNAKPFVFGGGGGSFVFGAPSNATSTPSGTGSVIGGGSFMFGAPSNAASTSSGIASGVPPNAPQMTHTRLPSSGKPLNAAAQEFKPADGRVPPPLTLPVSNVPPAPTTTTAPHFPKITPGFPIPSFSQDISRPLPVPPSGLFDLQDDEDVDEGSPFKVQGREKRQRRDSHDGSVVEEGNSMASFKFPPNFDSPSSTKSPRLGHGHRPRGHGMSGGSLRGSVGASGLGLGSALGGTLGPSSENPFALPPIKSPQTNYLLGLPSPEPEETLREESGHKGAKGQADADGDNSEKEQNDGEDGAFTMPMLGRTKRAPIPLDFKHPVSNNTVPAGLFKALVNSGDERTRRTVRSRLSSREIYEHVSRPSLDDLDMPPISHKVSRTRLVTDPGSTRMPPSPTADDVFANVGQHSRRRSSLPDNMHLSSPDSDSGSDMSEDSSIGIVIPSVGGKDLTSRLEMRRYEDRLEALLDEKFAEFLSKTRNTQQSLTPKAEEMISDVVSLFRSQLQESAVRGLDDSQADARGDLDFELVKDIIQKGQERMMDLMKRELALLQARGVEGGAAPDFSHAFDHHSSRTVSAVVEAISEMSSRLEAITGGAPSRDQDQIVDAVVSALSPIFSSIRPETVDYDYLTNKLSQAVKPHITQIIDLASDKRETAGLIVDRLLPALLPALRSEQPAIDTDALALQLTTEVRHAIQPIDAFEIKEQVADLVVERLDSRLAVRDKSFNVDTVSSKVAEDVARLLNPLDKFSVSLNTIMEEQRTLAAQQSDLTSAHQHVVEVMSELPRRVLAVVETLNPAELAEKPPPTPDANILDIKAVLGDVASAQTTLTGHSTEVLALSQDLLSRISALPESIAAATDVLKNAHTDLMHSRDTTNRELEELRKSNTENSVQLAKARGAHEADREKLRAQVKELQSTASTKAADITALETKNSDLEEALAKALARLQASDVAAQSTQNRIAELEKSNQELLSEKQALKAKVDSLELKVTFANRDKESSERSLVTLQKQYDQISSQQSQWDSLRRASEQIEMLTTLIGQADNEELKELRRIRDRSKVLEGEHAALQKRVNQLESKVNSHEKTTSTAKQSLSQAQQRATEWEKRAKDYEAELERTKTELEQAEQTHSQMETDYSSMQAQLEDYEANARLAQNQETRLRDNISSLESKVTLLQKELEKAKTSQPSQPSRPPARVANGHAYRPGSRASTINGDRSRSVTPNGNSRSVTPTHPSVWDSMHAPNDPVHHSYQPPQSVHAPKSRYPSNIGRGVPRASPYPRAQAPSPTPSTASTFIIDEDGWYS</sequence>
<evidence type="ECO:0000256" key="1">
    <source>
        <dbReference type="SAM" id="MobiDB-lite"/>
    </source>
</evidence>
<name>A0A8H5LLJ7_9AGAR</name>
<feature type="region of interest" description="Disordered" evidence="1">
    <location>
        <begin position="452"/>
        <end position="514"/>
    </location>
</feature>
<feature type="compositionally biased region" description="Gly residues" evidence="1">
    <location>
        <begin position="421"/>
        <end position="432"/>
    </location>
</feature>
<feature type="compositionally biased region" description="Polar residues" evidence="1">
    <location>
        <begin position="146"/>
        <end position="155"/>
    </location>
</feature>
<proteinExistence type="predicted"/>
<feature type="region of interest" description="Disordered" evidence="1">
    <location>
        <begin position="593"/>
        <end position="649"/>
    </location>
</feature>
<evidence type="ECO:0000313" key="2">
    <source>
        <dbReference type="EMBL" id="KAF5361672.1"/>
    </source>
</evidence>
<feature type="region of interest" description="Disordered" evidence="1">
    <location>
        <begin position="1381"/>
        <end position="1505"/>
    </location>
</feature>
<comment type="caution">
    <text evidence="2">The sequence shown here is derived from an EMBL/GenBank/DDBJ whole genome shotgun (WGS) entry which is preliminary data.</text>
</comment>
<feature type="compositionally biased region" description="Polar residues" evidence="1">
    <location>
        <begin position="1290"/>
        <end position="1304"/>
    </location>
</feature>
<feature type="compositionally biased region" description="Polar residues" evidence="1">
    <location>
        <begin position="42"/>
        <end position="53"/>
    </location>
</feature>
<feature type="region of interest" description="Disordered" evidence="1">
    <location>
        <begin position="1279"/>
        <end position="1309"/>
    </location>
</feature>
<feature type="region of interest" description="Disordered" evidence="1">
    <location>
        <begin position="311"/>
        <end position="432"/>
    </location>
</feature>
<organism evidence="2 3">
    <name type="scientific">Tetrapyrgos nigripes</name>
    <dbReference type="NCBI Taxonomy" id="182062"/>
    <lineage>
        <taxon>Eukaryota</taxon>
        <taxon>Fungi</taxon>
        <taxon>Dikarya</taxon>
        <taxon>Basidiomycota</taxon>
        <taxon>Agaricomycotina</taxon>
        <taxon>Agaricomycetes</taxon>
        <taxon>Agaricomycetidae</taxon>
        <taxon>Agaricales</taxon>
        <taxon>Marasmiineae</taxon>
        <taxon>Marasmiaceae</taxon>
        <taxon>Tetrapyrgos</taxon>
    </lineage>
</organism>
<dbReference type="PANTHER" id="PTHR34491">
    <property type="entry name" value="A-TYPE INCLUSION PROTEIN, PUTATIVE-RELATED"/>
    <property type="match status" value="1"/>
</dbReference>
<feature type="region of interest" description="Disordered" evidence="1">
    <location>
        <begin position="146"/>
        <end position="194"/>
    </location>
</feature>